<keyword evidence="2" id="KW-1185">Reference proteome</keyword>
<gene>
    <name evidence="1" type="ORF">QFC21_006214</name>
</gene>
<dbReference type="Proteomes" id="UP001227268">
    <property type="component" value="Unassembled WGS sequence"/>
</dbReference>
<organism evidence="1 2">
    <name type="scientific">Naganishia friedmannii</name>
    <dbReference type="NCBI Taxonomy" id="89922"/>
    <lineage>
        <taxon>Eukaryota</taxon>
        <taxon>Fungi</taxon>
        <taxon>Dikarya</taxon>
        <taxon>Basidiomycota</taxon>
        <taxon>Agaricomycotina</taxon>
        <taxon>Tremellomycetes</taxon>
        <taxon>Filobasidiales</taxon>
        <taxon>Filobasidiaceae</taxon>
        <taxon>Naganishia</taxon>
    </lineage>
</organism>
<sequence length="136" mass="15516">MLELLAGTITFSSDMTHSITPLTQPSGIPSSNIWDQVTAEDFRSIVERLADFLASDSDRIQNTCSELDEFLTVRSITDEHAEYNASFQFFIERDNDERPHSYHMVLRLKMYDHIHQEAYKSCSGTGVRRHACTGIV</sequence>
<comment type="caution">
    <text evidence="1">The sequence shown here is derived from an EMBL/GenBank/DDBJ whole genome shotgun (WGS) entry which is preliminary data.</text>
</comment>
<evidence type="ECO:0000313" key="1">
    <source>
        <dbReference type="EMBL" id="KAJ9093843.1"/>
    </source>
</evidence>
<name>A0ACC2V405_9TREE</name>
<reference evidence="1" key="1">
    <citation type="submission" date="2023-04" db="EMBL/GenBank/DDBJ databases">
        <title>Draft Genome sequencing of Naganishia species isolated from polar environments using Oxford Nanopore Technology.</title>
        <authorList>
            <person name="Leo P."/>
            <person name="Venkateswaran K."/>
        </authorList>
    </citation>
    <scope>NUCLEOTIDE SEQUENCE</scope>
    <source>
        <strain evidence="1">MNA-CCFEE 5423</strain>
    </source>
</reference>
<proteinExistence type="predicted"/>
<evidence type="ECO:0000313" key="2">
    <source>
        <dbReference type="Proteomes" id="UP001227268"/>
    </source>
</evidence>
<dbReference type="EMBL" id="JASBWT010000028">
    <property type="protein sequence ID" value="KAJ9093843.1"/>
    <property type="molecule type" value="Genomic_DNA"/>
</dbReference>
<accession>A0ACC2V405</accession>
<protein>
    <submittedName>
        <fullName evidence="1">Uncharacterized protein</fullName>
    </submittedName>
</protein>